<proteinExistence type="predicted"/>
<accession>A0ABZ2BET2</accession>
<protein>
    <submittedName>
        <fullName evidence="1">Uncharacterized protein</fullName>
    </submittedName>
</protein>
<evidence type="ECO:0000313" key="1">
    <source>
        <dbReference type="EMBL" id="WVT04630.1"/>
    </source>
</evidence>
<sequence>MTGNFDWNSDEDIVVERQAAIAVYENTTGDVVIRQEGRYDDEDKCICVRPDNVKALVDALSKWSAR</sequence>
<organism evidence="1 2">
    <name type="scientific">Sinorhizobium chiapasense</name>
    <dbReference type="NCBI Taxonomy" id="501572"/>
    <lineage>
        <taxon>Bacteria</taxon>
        <taxon>Pseudomonadati</taxon>
        <taxon>Pseudomonadota</taxon>
        <taxon>Alphaproteobacteria</taxon>
        <taxon>Hyphomicrobiales</taxon>
        <taxon>Rhizobiaceae</taxon>
        <taxon>Sinorhizobium/Ensifer group</taxon>
        <taxon>Sinorhizobium</taxon>
    </lineage>
</organism>
<dbReference type="EMBL" id="CP133148">
    <property type="protein sequence ID" value="WVT04630.1"/>
    <property type="molecule type" value="Genomic_DNA"/>
</dbReference>
<reference evidence="1" key="1">
    <citation type="submission" date="2023-08" db="EMBL/GenBank/DDBJ databases">
        <title>Complete genome sequence of Sinorhizobium chiapanecum ITTG S70 isolated from Acaciella angustissima nodules in Chiapas-Mexico.</title>
        <authorList>
            <person name="Rincon-Rosales R."/>
            <person name="Rogel M.A."/>
            <person name="Rincon-Medina C.I."/>
            <person name="Guerrero G."/>
            <person name="Manzano-Gomez L.A."/>
            <person name="Lopez-Lopez A."/>
            <person name="Rincon Molina F.A."/>
            <person name="Martinez-Romero E."/>
        </authorList>
    </citation>
    <scope>NUCLEOTIDE SEQUENCE</scope>
    <source>
        <strain evidence="1">ITTG S70</strain>
    </source>
</reference>
<evidence type="ECO:0000313" key="2">
    <source>
        <dbReference type="Proteomes" id="UP001432360"/>
    </source>
</evidence>
<keyword evidence="2" id="KW-1185">Reference proteome</keyword>
<dbReference type="RefSeq" id="WP_331373791.1">
    <property type="nucleotide sequence ID" value="NZ_CP133148.1"/>
</dbReference>
<name>A0ABZ2BET2_9HYPH</name>
<dbReference type="Proteomes" id="UP001432360">
    <property type="component" value="Chromosome"/>
</dbReference>
<gene>
    <name evidence="1" type="ORF">RB548_04250</name>
</gene>